<feature type="transmembrane region" description="Helical" evidence="1">
    <location>
        <begin position="325"/>
        <end position="345"/>
    </location>
</feature>
<dbReference type="PANTHER" id="PTHR30619:SF7">
    <property type="entry name" value="BETA-LACTAMASE DOMAIN PROTEIN"/>
    <property type="match status" value="1"/>
</dbReference>
<dbReference type="InterPro" id="IPR001279">
    <property type="entry name" value="Metallo-B-lactamas"/>
</dbReference>
<feature type="transmembrane region" description="Helical" evidence="1">
    <location>
        <begin position="41"/>
        <end position="60"/>
    </location>
</feature>
<feature type="transmembrane region" description="Helical" evidence="1">
    <location>
        <begin position="7"/>
        <end position="35"/>
    </location>
</feature>
<keyword evidence="1" id="KW-0472">Membrane</keyword>
<dbReference type="AlphaFoldDB" id="A0A380LK73"/>
<organism evidence="3 4">
    <name type="scientific">Faecalicoccus pleomorphus</name>
    <dbReference type="NCBI Taxonomy" id="1323"/>
    <lineage>
        <taxon>Bacteria</taxon>
        <taxon>Bacillati</taxon>
        <taxon>Bacillota</taxon>
        <taxon>Erysipelotrichia</taxon>
        <taxon>Erysipelotrichales</taxon>
        <taxon>Erysipelotrichaceae</taxon>
        <taxon>Faecalicoccus</taxon>
    </lineage>
</organism>
<evidence type="ECO:0000256" key="1">
    <source>
        <dbReference type="SAM" id="Phobius"/>
    </source>
</evidence>
<feature type="transmembrane region" description="Helical" evidence="1">
    <location>
        <begin position="295"/>
        <end position="319"/>
    </location>
</feature>
<dbReference type="Gene3D" id="3.60.15.10">
    <property type="entry name" value="Ribonuclease Z/Hydroxyacylglutathione hydrolase-like"/>
    <property type="match status" value="2"/>
</dbReference>
<accession>A0A380LK73</accession>
<feature type="transmembrane region" description="Helical" evidence="1">
    <location>
        <begin position="357"/>
        <end position="378"/>
    </location>
</feature>
<dbReference type="SMART" id="SM00849">
    <property type="entry name" value="Lactamase_B"/>
    <property type="match status" value="1"/>
</dbReference>
<feature type="transmembrane region" description="Helical" evidence="1">
    <location>
        <begin position="181"/>
        <end position="197"/>
    </location>
</feature>
<feature type="transmembrane region" description="Helical" evidence="1">
    <location>
        <begin position="209"/>
        <end position="234"/>
    </location>
</feature>
<evidence type="ECO:0000313" key="3">
    <source>
        <dbReference type="EMBL" id="SUO03731.1"/>
    </source>
</evidence>
<dbReference type="CDD" id="cd07731">
    <property type="entry name" value="ComA-like_MBL-fold"/>
    <property type="match status" value="1"/>
</dbReference>
<dbReference type="Pfam" id="PF00753">
    <property type="entry name" value="Lactamase_B"/>
    <property type="match status" value="1"/>
</dbReference>
<dbReference type="EMBL" id="UHFX01000003">
    <property type="protein sequence ID" value="SUO03731.1"/>
    <property type="molecule type" value="Genomic_DNA"/>
</dbReference>
<dbReference type="PANTHER" id="PTHR30619">
    <property type="entry name" value="DNA INTERNALIZATION/COMPETENCE PROTEIN COMEC/REC2"/>
    <property type="match status" value="1"/>
</dbReference>
<dbReference type="OrthoDB" id="9761531at2"/>
<keyword evidence="1" id="KW-0812">Transmembrane</keyword>
<feature type="transmembrane region" description="Helical" evidence="1">
    <location>
        <begin position="384"/>
        <end position="402"/>
    </location>
</feature>
<gene>
    <name evidence="3" type="ORF">NCTC11087_00600</name>
</gene>
<feature type="domain" description="Metallo-beta-lactamase" evidence="2">
    <location>
        <begin position="415"/>
        <end position="586"/>
    </location>
</feature>
<dbReference type="Proteomes" id="UP000255523">
    <property type="component" value="Unassembled WGS sequence"/>
</dbReference>
<dbReference type="SUPFAM" id="SSF56281">
    <property type="entry name" value="Metallo-hydrolase/oxidoreductase"/>
    <property type="match status" value="1"/>
</dbReference>
<protein>
    <submittedName>
        <fullName evidence="3">Late competence protein ComEC, DNA transport</fullName>
    </submittedName>
</protein>
<dbReference type="InterPro" id="IPR052159">
    <property type="entry name" value="Competence_DNA_uptake"/>
</dbReference>
<evidence type="ECO:0000313" key="4">
    <source>
        <dbReference type="Proteomes" id="UP000255523"/>
    </source>
</evidence>
<dbReference type="InterPro" id="IPR036866">
    <property type="entry name" value="RibonucZ/Hydroxyglut_hydro"/>
</dbReference>
<evidence type="ECO:0000259" key="2">
    <source>
        <dbReference type="SMART" id="SM00849"/>
    </source>
</evidence>
<sequence>MKRNVFFLAVGFWLSLAIKDIYFLLILFVCGLFLFCATNTKYLGILVLWIMVCLVSLCFYPMRPTMPKPGTYVVEEIKANYAIASDSTTKILLYDLQDADYGDQYYIKEFKRVHSLNNLSLFSFEQYLQTSDIYYQGIVHKDSLVQKGRSLRSDVYRFIRHHSSSLQGFLYGIYKEDTPDLVMRLSLPLMALFYFVEKALKRFVSSSGITLFMILIGLLCGLMFVFTASLCRYICQKISRYFFKDWEYQFACTTFLFLLLMPQKALSFAFVLPSLFSLTVVLCSGSVQRWLVRRLLLFGLSFLYFQEIDGFSFLCFSWLHKWSGIVLLLACVGLWFPAVDISTYWTAFANALPSFTWFYDAGFLFLLVWLTACFGLLFYRKQRITVLLSVTTMLAPFVLPYCDPFFRVTVFSIGQADCTLITEPFLRSAVLIDCGENIMHPDNMEKVVLPYLQKKHINRIDTVILTHEDFDHIGGIETLKEHLQIDTIITQPFQKINVSYPFYSLLENRDAKEENDKSIISYFTYDDQNYLWMGDASRMIEKQLLHQYPNLKADILKVGHHGSKTSSLPDFLYHVHPQLALISSGKGNRYGHPDLEVLNNLQKAGIDTLNTADAGMIQISSFHGLHFFQTGNHIFGIIGSVI</sequence>
<proteinExistence type="predicted"/>
<name>A0A380LK73_9FIRM</name>
<dbReference type="InterPro" id="IPR035681">
    <property type="entry name" value="ComA-like_MBL"/>
</dbReference>
<keyword evidence="1" id="KW-1133">Transmembrane helix</keyword>
<reference evidence="3 4" key="1">
    <citation type="submission" date="2018-06" db="EMBL/GenBank/DDBJ databases">
        <authorList>
            <consortium name="Pathogen Informatics"/>
            <person name="Doyle S."/>
        </authorList>
    </citation>
    <scope>NUCLEOTIDE SEQUENCE [LARGE SCALE GENOMIC DNA]</scope>
    <source>
        <strain evidence="3 4">NCTC11087</strain>
    </source>
</reference>
<keyword evidence="4" id="KW-1185">Reference proteome</keyword>